<dbReference type="SUPFAM" id="SSF103575">
    <property type="entry name" value="Plexin repeat"/>
    <property type="match status" value="1"/>
</dbReference>
<evidence type="ECO:0000259" key="9">
    <source>
        <dbReference type="SMART" id="SM00423"/>
    </source>
</evidence>
<dbReference type="EMBL" id="OC857728">
    <property type="protein sequence ID" value="CAD7625561.1"/>
    <property type="molecule type" value="Genomic_DNA"/>
</dbReference>
<dbReference type="InterPro" id="IPR016201">
    <property type="entry name" value="PSI"/>
</dbReference>
<evidence type="ECO:0000313" key="10">
    <source>
        <dbReference type="EMBL" id="CAD7625561.1"/>
    </source>
</evidence>
<comment type="subcellular location">
    <subcellularLocation>
        <location evidence="1">Membrane</location>
        <topology evidence="1">Single-pass type I membrane protein</topology>
    </subcellularLocation>
</comment>
<dbReference type="AlphaFoldDB" id="A0A7R9KLV1"/>
<dbReference type="InterPro" id="IPR031152">
    <property type="entry name" value="PLXDC"/>
</dbReference>
<dbReference type="Proteomes" id="UP000759131">
    <property type="component" value="Unassembled WGS sequence"/>
</dbReference>
<keyword evidence="2 8" id="KW-0812">Transmembrane</keyword>
<dbReference type="EMBL" id="CAJPIZ010003153">
    <property type="protein sequence ID" value="CAG2105991.1"/>
    <property type="molecule type" value="Genomic_DNA"/>
</dbReference>
<sequence length="416" mass="46636">MTVTYVDVENNETTLPPGANETYENHTYYNSQFYAESSGMAQNLWINISTFPRHQLVLHDMLSNSHRRAATVSLPFEFPFYGQTMTNITIATGGFLYVGDHVHSWLAATQYIAALMANFDTSLSNASTIQYAYNETAFVIQWEDVMLHDRTPDGNFSFQIILLKSGDIIFVYKSVPFPIKDIPDSKHPVKVGISDAYIIDRTIFCKHFISVYLLFIRRKTIYEYHRADLKDYAISNDTAIYFKALPTCASLPTCDKCLSAQIGFDCGWCDSVNRCSDGYDRQRQEWIIKNCETAIKEGSVSCATNVSTTASPNTSHPFNTQSIISPDHSDIQPNPQSLPGYISAEDADSSASSSGSSAGLVSVLVILAFFSGITLWVFYAYKNPQSSSGQMLIRYRPTQWRWASSEARYTAASIHM</sequence>
<keyword evidence="5 8" id="KW-0472">Membrane</keyword>
<organism evidence="10">
    <name type="scientific">Medioppia subpectinata</name>
    <dbReference type="NCBI Taxonomy" id="1979941"/>
    <lineage>
        <taxon>Eukaryota</taxon>
        <taxon>Metazoa</taxon>
        <taxon>Ecdysozoa</taxon>
        <taxon>Arthropoda</taxon>
        <taxon>Chelicerata</taxon>
        <taxon>Arachnida</taxon>
        <taxon>Acari</taxon>
        <taxon>Acariformes</taxon>
        <taxon>Sarcoptiformes</taxon>
        <taxon>Oribatida</taxon>
        <taxon>Brachypylina</taxon>
        <taxon>Oppioidea</taxon>
        <taxon>Oppiidae</taxon>
        <taxon>Medioppia</taxon>
    </lineage>
</organism>
<evidence type="ECO:0000256" key="6">
    <source>
        <dbReference type="ARBA" id="ARBA00023180"/>
    </source>
</evidence>
<dbReference type="OrthoDB" id="6285106at2759"/>
<evidence type="ECO:0000256" key="5">
    <source>
        <dbReference type="ARBA" id="ARBA00023136"/>
    </source>
</evidence>
<keyword evidence="3" id="KW-0732">Signal</keyword>
<dbReference type="PANTHER" id="PTHR13055">
    <property type="entry name" value="TUMOR ENDOTHELIAL MARKER 7 RELATED"/>
    <property type="match status" value="1"/>
</dbReference>
<feature type="compositionally biased region" description="Polar residues" evidence="7">
    <location>
        <begin position="308"/>
        <end position="324"/>
    </location>
</feature>
<evidence type="ECO:0000256" key="1">
    <source>
        <dbReference type="ARBA" id="ARBA00004479"/>
    </source>
</evidence>
<dbReference type="Pfam" id="PF01437">
    <property type="entry name" value="PSI"/>
    <property type="match status" value="1"/>
</dbReference>
<feature type="transmembrane region" description="Helical" evidence="8">
    <location>
        <begin position="358"/>
        <end position="381"/>
    </location>
</feature>
<dbReference type="Gene3D" id="3.30.1680.10">
    <property type="entry name" value="ligand-binding face of the semaphorins, domain 2"/>
    <property type="match status" value="1"/>
</dbReference>
<evidence type="ECO:0000313" key="11">
    <source>
        <dbReference type="Proteomes" id="UP000759131"/>
    </source>
</evidence>
<evidence type="ECO:0000256" key="7">
    <source>
        <dbReference type="SAM" id="MobiDB-lite"/>
    </source>
</evidence>
<evidence type="ECO:0000256" key="4">
    <source>
        <dbReference type="ARBA" id="ARBA00022989"/>
    </source>
</evidence>
<proteinExistence type="predicted"/>
<keyword evidence="4 8" id="KW-1133">Transmembrane helix</keyword>
<feature type="domain" description="PSI" evidence="9">
    <location>
        <begin position="247"/>
        <end position="292"/>
    </location>
</feature>
<dbReference type="PANTHER" id="PTHR13055:SF12">
    <property type="entry name" value="LD40707P"/>
    <property type="match status" value="1"/>
</dbReference>
<evidence type="ECO:0000256" key="2">
    <source>
        <dbReference type="ARBA" id="ARBA00022692"/>
    </source>
</evidence>
<feature type="region of interest" description="Disordered" evidence="7">
    <location>
        <begin position="308"/>
        <end position="329"/>
    </location>
</feature>
<dbReference type="SMART" id="SM00423">
    <property type="entry name" value="PSI"/>
    <property type="match status" value="1"/>
</dbReference>
<accession>A0A7R9KLV1</accession>
<gene>
    <name evidence="10" type="ORF">OSB1V03_LOCUS5995</name>
</gene>
<keyword evidence="11" id="KW-1185">Reference proteome</keyword>
<reference evidence="10" key="1">
    <citation type="submission" date="2020-11" db="EMBL/GenBank/DDBJ databases">
        <authorList>
            <person name="Tran Van P."/>
        </authorList>
    </citation>
    <scope>NUCLEOTIDE SEQUENCE</scope>
</reference>
<evidence type="ECO:0000256" key="8">
    <source>
        <dbReference type="SAM" id="Phobius"/>
    </source>
</evidence>
<name>A0A7R9KLV1_9ACAR</name>
<keyword evidence="6" id="KW-0325">Glycoprotein</keyword>
<dbReference type="GO" id="GO:0016020">
    <property type="term" value="C:membrane"/>
    <property type="evidence" value="ECO:0007669"/>
    <property type="project" value="UniProtKB-SubCell"/>
</dbReference>
<evidence type="ECO:0000256" key="3">
    <source>
        <dbReference type="ARBA" id="ARBA00022729"/>
    </source>
</evidence>
<protein>
    <recommendedName>
        <fullName evidence="9">PSI domain-containing protein</fullName>
    </recommendedName>
</protein>
<dbReference type="InterPro" id="IPR002165">
    <property type="entry name" value="Plexin_repeat"/>
</dbReference>